<evidence type="ECO:0000313" key="2">
    <source>
        <dbReference type="EMBL" id="KAK7455253.1"/>
    </source>
</evidence>
<protein>
    <recommendedName>
        <fullName evidence="1">Heterokaryon incompatibility domain-containing protein</fullName>
    </recommendedName>
</protein>
<name>A0ABR1JF37_9AGAR</name>
<dbReference type="PANTHER" id="PTHR10622:SF10">
    <property type="entry name" value="HET DOMAIN-CONTAINING PROTEIN"/>
    <property type="match status" value="1"/>
</dbReference>
<sequence>MRLLNTRILQLTEFSDADTPSYAILSHTWERDEIMYQDIEQLDIAKRKAGWRKVERACAHARKHYFEWIWIDSCCINKESSAELSEAINSMYQYYLDAEVCYVYLSDVFGVEDPRDAGSTFRRSRWFKRGWTLQELLAPPYAVFLNRGWREIGTKWSLRDTISAITSIPSCVLEGGDIEKFSIAQRMSWAALRKTTRSEDQAYCLMGIFGVSMPPLYGEGGTKAFMRLQQEIIKISDDRSIFAWTAPTGEAEPRGLLARSPYEFRASGGIGISESGTIPSNHSSFTFNNNGLHIHTPLVPAPLDSENNLFLASLLCRSERDASSYHSVYLAKTSGGRYVRCRASELPLVSSFTTGTTEELVVSENRPSQKARYRPERISRCHIRLLPLAQRWITFSHHLTFNHSLWPMYIDDMVDFITIVEEEAVGSLTYKTHTADPDQEEDLSIVIKCNLNDIPRFSIVTKAISTLRELGEHLEATGYWEGHPDRMKTPLRNGSVVTLAVHITGKHLILELDYIPSGTSPSVYVTTLPPLLGFIVPTRLPTFKQFDWSFFSLQNVFPLDHFQTEYRDDNRTFISAPDTDAGASVARILTYAFLSNRKTAFVAAGFHGTKIWIDLTVFDHESKPEAEEIWNSYLDGGPRAQVRLENRTSVSGEVYAQIFMTVHVRKRENFHFLEFGWREIKGITS</sequence>
<dbReference type="InterPro" id="IPR010730">
    <property type="entry name" value="HET"/>
</dbReference>
<accession>A0ABR1JF37</accession>
<gene>
    <name evidence="2" type="ORF">VKT23_011125</name>
</gene>
<evidence type="ECO:0000259" key="1">
    <source>
        <dbReference type="Pfam" id="PF06985"/>
    </source>
</evidence>
<evidence type="ECO:0000313" key="3">
    <source>
        <dbReference type="Proteomes" id="UP001498398"/>
    </source>
</evidence>
<dbReference type="Pfam" id="PF06985">
    <property type="entry name" value="HET"/>
    <property type="match status" value="1"/>
</dbReference>
<comment type="caution">
    <text evidence="2">The sequence shown here is derived from an EMBL/GenBank/DDBJ whole genome shotgun (WGS) entry which is preliminary data.</text>
</comment>
<dbReference type="Proteomes" id="UP001498398">
    <property type="component" value="Unassembled WGS sequence"/>
</dbReference>
<keyword evidence="3" id="KW-1185">Reference proteome</keyword>
<organism evidence="2 3">
    <name type="scientific">Marasmiellus scandens</name>
    <dbReference type="NCBI Taxonomy" id="2682957"/>
    <lineage>
        <taxon>Eukaryota</taxon>
        <taxon>Fungi</taxon>
        <taxon>Dikarya</taxon>
        <taxon>Basidiomycota</taxon>
        <taxon>Agaricomycotina</taxon>
        <taxon>Agaricomycetes</taxon>
        <taxon>Agaricomycetidae</taxon>
        <taxon>Agaricales</taxon>
        <taxon>Marasmiineae</taxon>
        <taxon>Omphalotaceae</taxon>
        <taxon>Marasmiellus</taxon>
    </lineage>
</organism>
<dbReference type="PANTHER" id="PTHR10622">
    <property type="entry name" value="HET DOMAIN-CONTAINING PROTEIN"/>
    <property type="match status" value="1"/>
</dbReference>
<dbReference type="EMBL" id="JBANRG010000023">
    <property type="protein sequence ID" value="KAK7455253.1"/>
    <property type="molecule type" value="Genomic_DNA"/>
</dbReference>
<feature type="domain" description="Heterokaryon incompatibility" evidence="1">
    <location>
        <begin position="22"/>
        <end position="107"/>
    </location>
</feature>
<reference evidence="2 3" key="1">
    <citation type="submission" date="2024-01" db="EMBL/GenBank/DDBJ databases">
        <title>A draft genome for the cacao thread blight pathogen Marasmiellus scandens.</title>
        <authorList>
            <person name="Baruah I.K."/>
            <person name="Leung J."/>
            <person name="Bukari Y."/>
            <person name="Amoako-Attah I."/>
            <person name="Meinhardt L.W."/>
            <person name="Bailey B.A."/>
            <person name="Cohen S.P."/>
        </authorList>
    </citation>
    <scope>NUCLEOTIDE SEQUENCE [LARGE SCALE GENOMIC DNA]</scope>
    <source>
        <strain evidence="2 3">GH-19</strain>
    </source>
</reference>
<proteinExistence type="predicted"/>